<dbReference type="Proteomes" id="UP000544331">
    <property type="component" value="Unassembled WGS sequence"/>
</dbReference>
<comment type="caution">
    <text evidence="2">The sequence shown here is derived from an EMBL/GenBank/DDBJ whole genome shotgun (WGS) entry which is preliminary data.</text>
</comment>
<dbReference type="OrthoDB" id="5095684at2759"/>
<proteinExistence type="predicted"/>
<name>A0A8H5XVM3_9HYPO</name>
<dbReference type="AlphaFoldDB" id="A0A8H5XVM3"/>
<reference evidence="2 3" key="1">
    <citation type="submission" date="2020-05" db="EMBL/GenBank/DDBJ databases">
        <title>Identification and distribution of gene clusters putatively required for synthesis of sphingolipid metabolism inhibitors in phylogenetically diverse species of the filamentous fungus Fusarium.</title>
        <authorList>
            <person name="Kim H.-S."/>
            <person name="Busman M."/>
            <person name="Brown D.W."/>
            <person name="Divon H."/>
            <person name="Uhlig S."/>
            <person name="Proctor R.H."/>
        </authorList>
    </citation>
    <scope>NUCLEOTIDE SEQUENCE [LARGE SCALE GENOMIC DNA]</scope>
    <source>
        <strain evidence="2 3">NRRL 66235</strain>
    </source>
</reference>
<accession>A0A8H5XVM3</accession>
<sequence length="138" mass="15263">MSSNNPTHAVKGNASSQANNSKAFIPGWKKIVVPGDDITLPIYSDSKPFEPFPVEIELFMEEILKDQDQDLQHPPPSPMHSDDEGDGLEEAANGNQCQKCLILTSGGGKVTNHYKVKKAVQKKPTIRYRNGKKLQSFQ</sequence>
<organism evidence="2 3">
    <name type="scientific">Fusarium mundagurra</name>
    <dbReference type="NCBI Taxonomy" id="1567541"/>
    <lineage>
        <taxon>Eukaryota</taxon>
        <taxon>Fungi</taxon>
        <taxon>Dikarya</taxon>
        <taxon>Ascomycota</taxon>
        <taxon>Pezizomycotina</taxon>
        <taxon>Sordariomycetes</taxon>
        <taxon>Hypocreomycetidae</taxon>
        <taxon>Hypocreales</taxon>
        <taxon>Nectriaceae</taxon>
        <taxon>Fusarium</taxon>
        <taxon>Fusarium fujikuroi species complex</taxon>
    </lineage>
</organism>
<evidence type="ECO:0000256" key="1">
    <source>
        <dbReference type="SAM" id="MobiDB-lite"/>
    </source>
</evidence>
<evidence type="ECO:0000313" key="2">
    <source>
        <dbReference type="EMBL" id="KAF5700341.1"/>
    </source>
</evidence>
<gene>
    <name evidence="2" type="ORF">FMUND_14373</name>
</gene>
<keyword evidence="3" id="KW-1185">Reference proteome</keyword>
<evidence type="ECO:0000313" key="3">
    <source>
        <dbReference type="Proteomes" id="UP000544331"/>
    </source>
</evidence>
<feature type="region of interest" description="Disordered" evidence="1">
    <location>
        <begin position="63"/>
        <end position="92"/>
    </location>
</feature>
<dbReference type="EMBL" id="JAAOAN010000741">
    <property type="protein sequence ID" value="KAF5700341.1"/>
    <property type="molecule type" value="Genomic_DNA"/>
</dbReference>
<protein>
    <submittedName>
        <fullName evidence="2">Uncharacterized protein</fullName>
    </submittedName>
</protein>
<feature type="region of interest" description="Disordered" evidence="1">
    <location>
        <begin position="1"/>
        <end position="20"/>
    </location>
</feature>